<protein>
    <submittedName>
        <fullName evidence="4">DNA-protecting protein DprA</fullName>
    </submittedName>
</protein>
<dbReference type="PANTHER" id="PTHR43022:SF1">
    <property type="entry name" value="PROTEIN SMF"/>
    <property type="match status" value="1"/>
</dbReference>
<dbReference type="InterPro" id="IPR041614">
    <property type="entry name" value="DprA_WH"/>
</dbReference>
<evidence type="ECO:0000313" key="5">
    <source>
        <dbReference type="Proteomes" id="UP000715965"/>
    </source>
</evidence>
<dbReference type="InterPro" id="IPR057666">
    <property type="entry name" value="DrpA_SLOG"/>
</dbReference>
<reference evidence="4 5" key="1">
    <citation type="submission" date="2020-10" db="EMBL/GenBank/DDBJ databases">
        <title>Draft genome of Ramlibacter aquaticus LMG 30558.</title>
        <authorList>
            <person name="Props R."/>
        </authorList>
    </citation>
    <scope>NUCLEOTIDE SEQUENCE [LARGE SCALE GENOMIC DNA]</scope>
    <source>
        <strain evidence="4 5">LMG 30558</strain>
    </source>
</reference>
<gene>
    <name evidence="4" type="primary">dprA</name>
    <name evidence="4" type="ORF">IM725_02295</name>
</gene>
<dbReference type="Proteomes" id="UP000715965">
    <property type="component" value="Unassembled WGS sequence"/>
</dbReference>
<organism evidence="4 5">
    <name type="scientific">Ramlibacter aquaticus</name>
    <dbReference type="NCBI Taxonomy" id="2780094"/>
    <lineage>
        <taxon>Bacteria</taxon>
        <taxon>Pseudomonadati</taxon>
        <taxon>Pseudomonadota</taxon>
        <taxon>Betaproteobacteria</taxon>
        <taxon>Burkholderiales</taxon>
        <taxon>Comamonadaceae</taxon>
        <taxon>Ramlibacter</taxon>
    </lineage>
</organism>
<feature type="domain" description="DprA winged helix" evidence="3">
    <location>
        <begin position="314"/>
        <end position="373"/>
    </location>
</feature>
<accession>A0ABR9SAL8</accession>
<dbReference type="EMBL" id="JADDOJ010000005">
    <property type="protein sequence ID" value="MBE7939399.1"/>
    <property type="molecule type" value="Genomic_DNA"/>
</dbReference>
<evidence type="ECO:0000256" key="1">
    <source>
        <dbReference type="ARBA" id="ARBA00006525"/>
    </source>
</evidence>
<dbReference type="NCBIfam" id="TIGR00732">
    <property type="entry name" value="dprA"/>
    <property type="match status" value="1"/>
</dbReference>
<dbReference type="InterPro" id="IPR010994">
    <property type="entry name" value="RuvA_2-like"/>
</dbReference>
<sequence length="381" mass="39300">MDRSSLAGWLRLLLTPGLGRSTARRLLAAFGLPDAVFEADTEALQALLGSSLARSLAQVPEALGPAVEDTLAWLAQPPGAASPQASRAVIALGDPLYPPLLLATEDPPLLLFAQGRLDRLQTPGGWPRAVAIVGSRNPTAQGADHGLAFARSLAQAGLCVVSGMALGVDAAAHEGALQGGAAGALRTVAVLGTGLDRVYPARHADLAARIADQGLLLSEFLLGTPPLAQNFPQRNRIISGLAQGTLVVEATLRSGSLVTARMAAEQGREVFAIPGSVHAPQSRGCHALIRQGAQLVETAQDVLDGLHVQAPPGAAAAPAPSPGVRRDPVLEVLGHDPMSLDGLVARCGWPASALLPRLLELELEGRVARLPGGLFQRRDAA</sequence>
<dbReference type="InterPro" id="IPR036388">
    <property type="entry name" value="WH-like_DNA-bd_sf"/>
</dbReference>
<dbReference type="SUPFAM" id="SSF47781">
    <property type="entry name" value="RuvA domain 2-like"/>
    <property type="match status" value="1"/>
</dbReference>
<name>A0ABR9SAL8_9BURK</name>
<evidence type="ECO:0000259" key="2">
    <source>
        <dbReference type="Pfam" id="PF02481"/>
    </source>
</evidence>
<evidence type="ECO:0000259" key="3">
    <source>
        <dbReference type="Pfam" id="PF17782"/>
    </source>
</evidence>
<dbReference type="Pfam" id="PF02481">
    <property type="entry name" value="DNA_processg_A"/>
    <property type="match status" value="1"/>
</dbReference>
<dbReference type="PANTHER" id="PTHR43022">
    <property type="entry name" value="PROTEIN SMF"/>
    <property type="match status" value="1"/>
</dbReference>
<dbReference type="Pfam" id="PF17782">
    <property type="entry name" value="WHD_DprA"/>
    <property type="match status" value="1"/>
</dbReference>
<dbReference type="RefSeq" id="WP_193778951.1">
    <property type="nucleotide sequence ID" value="NZ_JADDOJ010000005.1"/>
</dbReference>
<evidence type="ECO:0000313" key="4">
    <source>
        <dbReference type="EMBL" id="MBE7939399.1"/>
    </source>
</evidence>
<feature type="domain" description="Smf/DprA SLOG" evidence="2">
    <location>
        <begin position="89"/>
        <end position="305"/>
    </location>
</feature>
<dbReference type="Gene3D" id="3.40.50.450">
    <property type="match status" value="1"/>
</dbReference>
<proteinExistence type="inferred from homology"/>
<dbReference type="Gene3D" id="1.10.10.10">
    <property type="entry name" value="Winged helix-like DNA-binding domain superfamily/Winged helix DNA-binding domain"/>
    <property type="match status" value="1"/>
</dbReference>
<dbReference type="InterPro" id="IPR003488">
    <property type="entry name" value="DprA"/>
</dbReference>
<comment type="caution">
    <text evidence="4">The sequence shown here is derived from an EMBL/GenBank/DDBJ whole genome shotgun (WGS) entry which is preliminary data.</text>
</comment>
<dbReference type="SUPFAM" id="SSF102405">
    <property type="entry name" value="MCP/YpsA-like"/>
    <property type="match status" value="1"/>
</dbReference>
<comment type="similarity">
    <text evidence="1">Belongs to the DprA/Smf family.</text>
</comment>
<keyword evidence="5" id="KW-1185">Reference proteome</keyword>